<accession>A0A8I0ACN6</accession>
<dbReference type="RefSeq" id="WP_186901697.1">
    <property type="nucleotide sequence ID" value="NZ_JACOOT010000033.1"/>
</dbReference>
<protein>
    <submittedName>
        <fullName evidence="1">Uncharacterized protein</fullName>
    </submittedName>
</protein>
<gene>
    <name evidence="1" type="ORF">H8S54_14210</name>
</gene>
<dbReference type="EMBL" id="JACOOT010000033">
    <property type="protein sequence ID" value="MBC5652225.1"/>
    <property type="molecule type" value="Genomic_DNA"/>
</dbReference>
<dbReference type="Proteomes" id="UP000652847">
    <property type="component" value="Unassembled WGS sequence"/>
</dbReference>
<name>A0A8I0ACN6_9FIRM</name>
<keyword evidence="2" id="KW-1185">Reference proteome</keyword>
<comment type="caution">
    <text evidence="1">The sequence shown here is derived from an EMBL/GenBank/DDBJ whole genome shotgun (WGS) entry which is preliminary data.</text>
</comment>
<evidence type="ECO:0000313" key="1">
    <source>
        <dbReference type="EMBL" id="MBC5652225.1"/>
    </source>
</evidence>
<proteinExistence type="predicted"/>
<evidence type="ECO:0000313" key="2">
    <source>
        <dbReference type="Proteomes" id="UP000652847"/>
    </source>
</evidence>
<reference evidence="1 2" key="1">
    <citation type="submission" date="2020-08" db="EMBL/GenBank/DDBJ databases">
        <title>Genome public.</title>
        <authorList>
            <person name="Liu C."/>
            <person name="Sun Q."/>
        </authorList>
    </citation>
    <scope>NUCLEOTIDE SEQUENCE [LARGE SCALE GENOMIC DNA]</scope>
    <source>
        <strain evidence="1 2">BX17</strain>
    </source>
</reference>
<sequence length="147" mass="16314">MRNSKVKPVKKFYFVKRQVPCAAFLLAMGAGIFFTCKLQTVCAKYQYQESRIDIIHSAKIGNDSTTDTVQNADIVQAADTAQNADIVQDADTAQNADMLQSTDVIQPSDFRETPAAFFDGTTLEKEDMVDYGFVSEVDEIPTSPFHD</sequence>
<dbReference type="AlphaFoldDB" id="A0A8I0ACN6"/>
<organism evidence="1 2">
    <name type="scientific">Blautia segnis</name>
    <dbReference type="NCBI Taxonomy" id="2763030"/>
    <lineage>
        <taxon>Bacteria</taxon>
        <taxon>Bacillati</taxon>
        <taxon>Bacillota</taxon>
        <taxon>Clostridia</taxon>
        <taxon>Lachnospirales</taxon>
        <taxon>Lachnospiraceae</taxon>
        <taxon>Blautia</taxon>
    </lineage>
</organism>